<protein>
    <submittedName>
        <fullName evidence="2">Uncharacterized protein DUF3987</fullName>
    </submittedName>
</protein>
<comment type="caution">
    <text evidence="2">The sequence shown here is derived from an EMBL/GenBank/DDBJ whole genome shotgun (WGS) entry which is preliminary data.</text>
</comment>
<dbReference type="CDD" id="cd04859">
    <property type="entry name" value="Prim_Pol"/>
    <property type="match status" value="1"/>
</dbReference>
<keyword evidence="3" id="KW-1185">Reference proteome</keyword>
<dbReference type="SUPFAM" id="SSF56747">
    <property type="entry name" value="Prim-pol domain"/>
    <property type="match status" value="1"/>
</dbReference>
<gene>
    <name evidence="2" type="ORF">EDD54_2459</name>
</gene>
<accession>A0A4R6RH60</accession>
<evidence type="ECO:0000313" key="3">
    <source>
        <dbReference type="Proteomes" id="UP000294547"/>
    </source>
</evidence>
<dbReference type="RefSeq" id="WP_126541440.1">
    <property type="nucleotide sequence ID" value="NZ_BSPM01000004.1"/>
</dbReference>
<dbReference type="InterPro" id="IPR015330">
    <property type="entry name" value="DNA_primase/pol_bifunc_N"/>
</dbReference>
<reference evidence="2 3" key="1">
    <citation type="submission" date="2019-03" db="EMBL/GenBank/DDBJ databases">
        <title>Genomic Encyclopedia of Type Strains, Phase IV (KMG-IV): sequencing the most valuable type-strain genomes for metagenomic binning, comparative biology and taxonomic classification.</title>
        <authorList>
            <person name="Goeker M."/>
        </authorList>
    </citation>
    <scope>NUCLEOTIDE SEQUENCE [LARGE SCALE GENOMIC DNA]</scope>
    <source>
        <strain evidence="2 3">DSM 102969</strain>
    </source>
</reference>
<name>A0A4R6RH60_9HYPH</name>
<dbReference type="Pfam" id="PF13148">
    <property type="entry name" value="DUF3987"/>
    <property type="match status" value="1"/>
</dbReference>
<sequence length="846" mass="89827">MVALSTRFNPDDHLEPAAMTCDPPNLAAALRHAEAGIPVFPALVSPGETSWNKRPAIAGWQAGASIDPERIRAWWRQFPHALPGIELGRAGLVVIDADRHGDGPDGIAALAELAALHGGLPVGPIVETAGGGLHYVFRNVPADPLGNSPGALPAGVDVRGAGGWIVAPGAVRSDGAAYREVDGAPSLAEAFAEDGAGDELPTIPAWLAEIIRRPKAPAKPETWRAPARPVAAPATVGDRERRYAAKALAAEAAKLASVTSGRNSALNAAAVKVGHYVGAGWIGEAEASDALAEAATANGYVAKDGSRAMLATLASGLRAGMAEPAAPLPDRIDDDAEFGAAIVAGLKRGERIDPKTAEANAGEGRPLRSEGASAPEALFDPWEAYIVPSFPLDVLPPAIRGFVEEKAVHLGTCRSALAMAALGACSGAIDHRWKLRPRQHGEWSVSPRLWVLLVGDPSRGKTPAINAALAPIEAEEAARRQAYLNAVGEHERAPVTSPEPEKPDRLVVGDVTVEKLGEILSRQSRGVLVKRDEIAGWVGAMEKYSGGRGSAVDRAFWLQAYNGGTFTVDRQTRGELYVSNLSVSLIGGIQPARLAQLRDLEADGLLQRFLPVMMAARTYPEDRPFHRDGDPYGRLVTALLHVHPEWSASGPVPLKVHADGARIVEALMRHLFDLEQVADVYAAGFQAFVGKLGGVFGSLALVLHLAHHPEAPPSYVPADIVEKAARIIREFIIPHAQEFYRTAATVTDGDRTAKVASWILTSGKTQFVPSDFVRNVAHFKNLGVWEVNKALSPLVAGGWLVPAEVGPLARKWTLSPAVPVFFAARAAEEDRRKAVLADLMRSPRKR</sequence>
<dbReference type="SMART" id="SM00943">
    <property type="entry name" value="Prim-Pol"/>
    <property type="match status" value="1"/>
</dbReference>
<dbReference type="Proteomes" id="UP000294547">
    <property type="component" value="Unassembled WGS sequence"/>
</dbReference>
<dbReference type="AlphaFoldDB" id="A0A4R6RH60"/>
<dbReference type="InterPro" id="IPR025048">
    <property type="entry name" value="DUF3987"/>
</dbReference>
<dbReference type="EMBL" id="SNXY01000007">
    <property type="protein sequence ID" value="TDP85604.1"/>
    <property type="molecule type" value="Genomic_DNA"/>
</dbReference>
<evidence type="ECO:0000259" key="1">
    <source>
        <dbReference type="SMART" id="SM00943"/>
    </source>
</evidence>
<dbReference type="Pfam" id="PF09250">
    <property type="entry name" value="Prim-Pol"/>
    <property type="match status" value="1"/>
</dbReference>
<dbReference type="OrthoDB" id="5453446at2"/>
<proteinExistence type="predicted"/>
<organism evidence="2 3">
    <name type="scientific">Oharaeibacter diazotrophicus</name>
    <dbReference type="NCBI Taxonomy" id="1920512"/>
    <lineage>
        <taxon>Bacteria</taxon>
        <taxon>Pseudomonadati</taxon>
        <taxon>Pseudomonadota</taxon>
        <taxon>Alphaproteobacteria</taxon>
        <taxon>Hyphomicrobiales</taxon>
        <taxon>Pleomorphomonadaceae</taxon>
        <taxon>Oharaeibacter</taxon>
    </lineage>
</organism>
<evidence type="ECO:0000313" key="2">
    <source>
        <dbReference type="EMBL" id="TDP85604.1"/>
    </source>
</evidence>
<feature type="domain" description="DNA primase/polymerase bifunctional N-terminal" evidence="1">
    <location>
        <begin position="29"/>
        <end position="207"/>
    </location>
</feature>